<organism evidence="7">
    <name type="scientific">freshwater metagenome</name>
    <dbReference type="NCBI Taxonomy" id="449393"/>
    <lineage>
        <taxon>unclassified sequences</taxon>
        <taxon>metagenomes</taxon>
        <taxon>ecological metagenomes</taxon>
    </lineage>
</organism>
<dbReference type="GO" id="GO:0016020">
    <property type="term" value="C:membrane"/>
    <property type="evidence" value="ECO:0007669"/>
    <property type="project" value="UniProtKB-SubCell"/>
</dbReference>
<feature type="domain" description="EamA" evidence="6">
    <location>
        <begin position="13"/>
        <end position="143"/>
    </location>
</feature>
<dbReference type="AlphaFoldDB" id="A0A6J6CJ31"/>
<sequence>MKGFLANSTLRNGLIFAFLGVLVFSFTMPFTKIAVGGFNPYFLNMARAVIAGLAGIIILVAARVPMIKLHEVRGFLWPMAMNIFGWPIFITLALERTTSAHAAVIAAFMPIMTAFLAVISTHERVSRSFWLAASTGTAILVIFSLSRGGAEGGDLLADFFVICAVVSSSWGYVKGANLSRERPGWQVISWVVVLALPITAPLTAVLWFVGPNPLEATPVEWLALMGLAFGSMFFGFFAWYKGLAMLGTAYGSQVQQLQSLMTLGWSALLLGETVTLWTLIAALGVIASVLWAQRSRAKKT</sequence>
<keyword evidence="2 5" id="KW-0812">Transmembrane</keyword>
<dbReference type="SUPFAM" id="SSF103481">
    <property type="entry name" value="Multidrug resistance efflux transporter EmrE"/>
    <property type="match status" value="2"/>
</dbReference>
<evidence type="ECO:0000256" key="4">
    <source>
        <dbReference type="ARBA" id="ARBA00023136"/>
    </source>
</evidence>
<feature type="transmembrane region" description="Helical" evidence="5">
    <location>
        <begin position="74"/>
        <end position="94"/>
    </location>
</feature>
<dbReference type="InterPro" id="IPR000620">
    <property type="entry name" value="EamA_dom"/>
</dbReference>
<dbReference type="PANTHER" id="PTHR32322">
    <property type="entry name" value="INNER MEMBRANE TRANSPORTER"/>
    <property type="match status" value="1"/>
</dbReference>
<feature type="transmembrane region" description="Helical" evidence="5">
    <location>
        <begin position="100"/>
        <end position="118"/>
    </location>
</feature>
<dbReference type="Pfam" id="PF00892">
    <property type="entry name" value="EamA"/>
    <property type="match status" value="2"/>
</dbReference>
<name>A0A6J6CJ31_9ZZZZ</name>
<evidence type="ECO:0000259" key="6">
    <source>
        <dbReference type="Pfam" id="PF00892"/>
    </source>
</evidence>
<feature type="transmembrane region" description="Helical" evidence="5">
    <location>
        <begin position="12"/>
        <end position="35"/>
    </location>
</feature>
<comment type="subcellular location">
    <subcellularLocation>
        <location evidence="1">Membrane</location>
        <topology evidence="1">Multi-pass membrane protein</topology>
    </subcellularLocation>
</comment>
<evidence type="ECO:0000256" key="2">
    <source>
        <dbReference type="ARBA" id="ARBA00022692"/>
    </source>
</evidence>
<accession>A0A6J6CJ31</accession>
<feature type="transmembrane region" description="Helical" evidence="5">
    <location>
        <begin position="274"/>
        <end position="292"/>
    </location>
</feature>
<reference evidence="7" key="1">
    <citation type="submission" date="2020-05" db="EMBL/GenBank/DDBJ databases">
        <authorList>
            <person name="Chiriac C."/>
            <person name="Salcher M."/>
            <person name="Ghai R."/>
            <person name="Kavagutti S V."/>
        </authorList>
    </citation>
    <scope>NUCLEOTIDE SEQUENCE</scope>
</reference>
<feature type="domain" description="EamA" evidence="6">
    <location>
        <begin position="156"/>
        <end position="291"/>
    </location>
</feature>
<dbReference type="InterPro" id="IPR037185">
    <property type="entry name" value="EmrE-like"/>
</dbReference>
<feature type="transmembrane region" description="Helical" evidence="5">
    <location>
        <begin position="130"/>
        <end position="149"/>
    </location>
</feature>
<keyword evidence="4 5" id="KW-0472">Membrane</keyword>
<protein>
    <submittedName>
        <fullName evidence="7">Unannotated protein</fullName>
    </submittedName>
</protein>
<feature type="transmembrane region" description="Helical" evidence="5">
    <location>
        <begin position="185"/>
        <end position="209"/>
    </location>
</feature>
<dbReference type="PANTHER" id="PTHR32322:SF2">
    <property type="entry name" value="EAMA DOMAIN-CONTAINING PROTEIN"/>
    <property type="match status" value="1"/>
</dbReference>
<evidence type="ECO:0000256" key="1">
    <source>
        <dbReference type="ARBA" id="ARBA00004141"/>
    </source>
</evidence>
<proteinExistence type="predicted"/>
<evidence type="ECO:0000313" key="7">
    <source>
        <dbReference type="EMBL" id="CAB4551367.1"/>
    </source>
</evidence>
<dbReference type="EMBL" id="CAEZTD010000002">
    <property type="protein sequence ID" value="CAB4551367.1"/>
    <property type="molecule type" value="Genomic_DNA"/>
</dbReference>
<evidence type="ECO:0000256" key="3">
    <source>
        <dbReference type="ARBA" id="ARBA00022989"/>
    </source>
</evidence>
<keyword evidence="3 5" id="KW-1133">Transmembrane helix</keyword>
<feature type="transmembrane region" description="Helical" evidence="5">
    <location>
        <begin position="41"/>
        <end position="62"/>
    </location>
</feature>
<evidence type="ECO:0000256" key="5">
    <source>
        <dbReference type="SAM" id="Phobius"/>
    </source>
</evidence>
<gene>
    <name evidence="7" type="ORF">UFOPK1591_00052</name>
</gene>
<dbReference type="InterPro" id="IPR050638">
    <property type="entry name" value="AA-Vitamin_Transporters"/>
</dbReference>
<feature type="transmembrane region" description="Helical" evidence="5">
    <location>
        <begin position="221"/>
        <end position="240"/>
    </location>
</feature>